<evidence type="ECO:0000313" key="2">
    <source>
        <dbReference type="Proteomes" id="UP000735302"/>
    </source>
</evidence>
<name>A0AAV3YWN0_9GAST</name>
<reference evidence="1 2" key="1">
    <citation type="journal article" date="2021" name="Elife">
        <title>Chloroplast acquisition without the gene transfer in kleptoplastic sea slugs, Plakobranchus ocellatus.</title>
        <authorList>
            <person name="Maeda T."/>
            <person name="Takahashi S."/>
            <person name="Yoshida T."/>
            <person name="Shimamura S."/>
            <person name="Takaki Y."/>
            <person name="Nagai Y."/>
            <person name="Toyoda A."/>
            <person name="Suzuki Y."/>
            <person name="Arimoto A."/>
            <person name="Ishii H."/>
            <person name="Satoh N."/>
            <person name="Nishiyama T."/>
            <person name="Hasebe M."/>
            <person name="Maruyama T."/>
            <person name="Minagawa J."/>
            <person name="Obokata J."/>
            <person name="Shigenobu S."/>
        </authorList>
    </citation>
    <scope>NUCLEOTIDE SEQUENCE [LARGE SCALE GENOMIC DNA]</scope>
</reference>
<comment type="caution">
    <text evidence="1">The sequence shown here is derived from an EMBL/GenBank/DDBJ whole genome shotgun (WGS) entry which is preliminary data.</text>
</comment>
<proteinExistence type="predicted"/>
<accession>A0AAV3YWN0</accession>
<dbReference type="AlphaFoldDB" id="A0AAV3YWN0"/>
<dbReference type="Proteomes" id="UP000735302">
    <property type="component" value="Unassembled WGS sequence"/>
</dbReference>
<organism evidence="1 2">
    <name type="scientific">Plakobranchus ocellatus</name>
    <dbReference type="NCBI Taxonomy" id="259542"/>
    <lineage>
        <taxon>Eukaryota</taxon>
        <taxon>Metazoa</taxon>
        <taxon>Spiralia</taxon>
        <taxon>Lophotrochozoa</taxon>
        <taxon>Mollusca</taxon>
        <taxon>Gastropoda</taxon>
        <taxon>Heterobranchia</taxon>
        <taxon>Euthyneura</taxon>
        <taxon>Panpulmonata</taxon>
        <taxon>Sacoglossa</taxon>
        <taxon>Placobranchoidea</taxon>
        <taxon>Plakobranchidae</taxon>
        <taxon>Plakobranchus</taxon>
    </lineage>
</organism>
<gene>
    <name evidence="1" type="ORF">PoB_001412500</name>
</gene>
<evidence type="ECO:0000313" key="1">
    <source>
        <dbReference type="EMBL" id="GFN87619.1"/>
    </source>
</evidence>
<keyword evidence="2" id="KW-1185">Reference proteome</keyword>
<dbReference type="EMBL" id="BLXT01001760">
    <property type="protein sequence ID" value="GFN87619.1"/>
    <property type="molecule type" value="Genomic_DNA"/>
</dbReference>
<sequence length="96" mass="11214">MELAIRFPLFLYGIDPKSSRSMLPCLLLLNHNNNSNCLVLLHATLKKTVLSDRRVLMAVWAAQPEKNWRVWSNRRVWCLFGSSLSQETYNFFLCLL</sequence>
<protein>
    <submittedName>
        <fullName evidence="1">Uncharacterized protein</fullName>
    </submittedName>
</protein>